<feature type="domain" description="Thiamine pyrophosphate enzyme central" evidence="5">
    <location>
        <begin position="205"/>
        <end position="331"/>
    </location>
</feature>
<dbReference type="CDD" id="cd07035">
    <property type="entry name" value="TPP_PYR_POX_like"/>
    <property type="match status" value="1"/>
</dbReference>
<evidence type="ECO:0000313" key="9">
    <source>
        <dbReference type="Proteomes" id="UP000478892"/>
    </source>
</evidence>
<dbReference type="PANTHER" id="PTHR18968">
    <property type="entry name" value="THIAMINE PYROPHOSPHATE ENZYMES"/>
    <property type="match status" value="1"/>
</dbReference>
<evidence type="ECO:0000259" key="6">
    <source>
        <dbReference type="Pfam" id="PF02775"/>
    </source>
</evidence>
<comment type="caution">
    <text evidence="8">The sequence shown here is derived from an EMBL/GenBank/DDBJ whole genome shotgun (WGS) entry which is preliminary data.</text>
</comment>
<proteinExistence type="inferred from homology"/>
<dbReference type="InterPro" id="IPR029061">
    <property type="entry name" value="THDP-binding"/>
</dbReference>
<dbReference type="PANTHER" id="PTHR18968:SF166">
    <property type="entry name" value="2-HYDROXYACYL-COA LYASE 2"/>
    <property type="match status" value="1"/>
</dbReference>
<dbReference type="GO" id="GO:0005948">
    <property type="term" value="C:acetolactate synthase complex"/>
    <property type="evidence" value="ECO:0007669"/>
    <property type="project" value="TreeGrafter"/>
</dbReference>
<dbReference type="EMBL" id="WQLV01000024">
    <property type="protein sequence ID" value="MVO18535.1"/>
    <property type="molecule type" value="Genomic_DNA"/>
</dbReference>
<evidence type="ECO:0000256" key="2">
    <source>
        <dbReference type="ARBA" id="ARBA00007812"/>
    </source>
</evidence>
<keyword evidence="3 4" id="KW-0786">Thiamine pyrophosphate</keyword>
<dbReference type="InterPro" id="IPR012001">
    <property type="entry name" value="Thiamin_PyroP_enz_TPP-bd_dom"/>
</dbReference>
<dbReference type="GO" id="GO:0009097">
    <property type="term" value="P:isoleucine biosynthetic process"/>
    <property type="evidence" value="ECO:0007669"/>
    <property type="project" value="TreeGrafter"/>
</dbReference>
<dbReference type="Proteomes" id="UP000478892">
    <property type="component" value="Unassembled WGS sequence"/>
</dbReference>
<accession>A0A6L6WPD2</accession>
<protein>
    <recommendedName>
        <fullName evidence="10">Acetolactate synthase-1/2/3 large subunit</fullName>
    </recommendedName>
</protein>
<evidence type="ECO:0000313" key="8">
    <source>
        <dbReference type="EMBL" id="MVO18535.1"/>
    </source>
</evidence>
<dbReference type="InterPro" id="IPR011766">
    <property type="entry name" value="TPP_enzyme_TPP-bd"/>
</dbReference>
<dbReference type="Pfam" id="PF00205">
    <property type="entry name" value="TPP_enzyme_M"/>
    <property type="match status" value="1"/>
</dbReference>
<dbReference type="RefSeq" id="WP_157024736.1">
    <property type="nucleotide sequence ID" value="NZ_WQLV01000024.1"/>
</dbReference>
<dbReference type="Pfam" id="PF02775">
    <property type="entry name" value="TPP_enzyme_C"/>
    <property type="match status" value="1"/>
</dbReference>
<dbReference type="InterPro" id="IPR045229">
    <property type="entry name" value="TPP_enz"/>
</dbReference>
<dbReference type="GO" id="GO:0030976">
    <property type="term" value="F:thiamine pyrophosphate binding"/>
    <property type="evidence" value="ECO:0007669"/>
    <property type="project" value="InterPro"/>
</dbReference>
<keyword evidence="9" id="KW-1185">Reference proteome</keyword>
<comment type="cofactor">
    <cofactor evidence="1">
        <name>thiamine diphosphate</name>
        <dbReference type="ChEBI" id="CHEBI:58937"/>
    </cofactor>
</comment>
<gene>
    <name evidence="8" type="ORF">GO984_22245</name>
</gene>
<organism evidence="8 9">
    <name type="scientific">Parasedimentitalea huanghaiensis</name>
    <dbReference type="NCBI Taxonomy" id="2682100"/>
    <lineage>
        <taxon>Bacteria</taxon>
        <taxon>Pseudomonadati</taxon>
        <taxon>Pseudomonadota</taxon>
        <taxon>Alphaproteobacteria</taxon>
        <taxon>Rhodobacterales</taxon>
        <taxon>Paracoccaceae</taxon>
        <taxon>Parasedimentitalea</taxon>
    </lineage>
</organism>
<reference evidence="8 9" key="1">
    <citation type="submission" date="2019-12" db="EMBL/GenBank/DDBJ databases">
        <authorList>
            <person name="Zhang Y.-J."/>
        </authorList>
    </citation>
    <scope>NUCLEOTIDE SEQUENCE [LARGE SCALE GENOMIC DNA]</scope>
    <source>
        <strain evidence="8 9">CY05</strain>
    </source>
</reference>
<dbReference type="Gene3D" id="3.40.50.970">
    <property type="match status" value="2"/>
</dbReference>
<dbReference type="Pfam" id="PF02776">
    <property type="entry name" value="TPP_enzyme_N"/>
    <property type="match status" value="1"/>
</dbReference>
<dbReference type="GO" id="GO:0050660">
    <property type="term" value="F:flavin adenine dinucleotide binding"/>
    <property type="evidence" value="ECO:0007669"/>
    <property type="project" value="TreeGrafter"/>
</dbReference>
<dbReference type="Gene3D" id="3.40.50.1220">
    <property type="entry name" value="TPP-binding domain"/>
    <property type="match status" value="1"/>
</dbReference>
<evidence type="ECO:0000256" key="1">
    <source>
        <dbReference type="ARBA" id="ARBA00001964"/>
    </source>
</evidence>
<feature type="domain" description="Thiamine pyrophosphate enzyme N-terminal TPP-binding" evidence="7">
    <location>
        <begin position="21"/>
        <end position="127"/>
    </location>
</feature>
<evidence type="ECO:0008006" key="10">
    <source>
        <dbReference type="Google" id="ProtNLM"/>
    </source>
</evidence>
<name>A0A6L6WPD2_9RHOB</name>
<dbReference type="InterPro" id="IPR012000">
    <property type="entry name" value="Thiamin_PyroP_enz_cen_dom"/>
</dbReference>
<dbReference type="SUPFAM" id="SSF52518">
    <property type="entry name" value="Thiamin diphosphate-binding fold (THDP-binding)"/>
    <property type="match status" value="2"/>
</dbReference>
<dbReference type="InterPro" id="IPR029035">
    <property type="entry name" value="DHS-like_NAD/FAD-binding_dom"/>
</dbReference>
<dbReference type="AlphaFoldDB" id="A0A6L6WPD2"/>
<comment type="similarity">
    <text evidence="2 4">Belongs to the TPP enzyme family.</text>
</comment>
<feature type="domain" description="Thiamine pyrophosphate enzyme TPP-binding" evidence="6">
    <location>
        <begin position="409"/>
        <end position="533"/>
    </location>
</feature>
<dbReference type="SUPFAM" id="SSF52467">
    <property type="entry name" value="DHS-like NAD/FAD-binding domain"/>
    <property type="match status" value="1"/>
</dbReference>
<evidence type="ECO:0000259" key="5">
    <source>
        <dbReference type="Pfam" id="PF00205"/>
    </source>
</evidence>
<dbReference type="GO" id="GO:0000287">
    <property type="term" value="F:magnesium ion binding"/>
    <property type="evidence" value="ECO:0007669"/>
    <property type="project" value="InterPro"/>
</dbReference>
<sequence>MVTTAPSLFSDQADTGCPACEAIALRVLEAGILRVYTVPGDLTYGLLRAFDLAGLSIYACRSQAAAVFASAADSFAQGDLVSVVLVSRGPASHNAMAAVASVLAQGTPILVLSPVENQRDTERGAFQGGGVSGIAEAGRCPVLRLTDLAQVETLLPEVLRAGRGPNRTSAVIEIERPVLGGVSEAVPAPRSPVSAPAAQATEIWLDAAMDVLNRARRVVLVVGHMARWSVSCAALVEVASLLKAPICPTGLSLGFAGAELETVPQAHVHKTLAAADAVLLLGASLDWSLRFGAAIEAAAGIVQMIPDERAAVGRPADILVLGDIGANLSALSSQLRRQGGRALAIGEDLTAGSLPRCQGEYCGQLPLMDHVMQLVGAQFPVRAALVVDGSSPLVAGAQSILPKLTWARMTPGVAGHLGAGIGHALGAMATGRFDQVIVVAGDFSLGLAMGDLETLLRYDLAVKILVSNNRGIKTGAPLVAGADPRMTQYAQTVDHAAIMRGFGGAGYRVCSPQDWNRIAASVFSSTGPCLVDILG</sequence>
<evidence type="ECO:0000256" key="3">
    <source>
        <dbReference type="ARBA" id="ARBA00023052"/>
    </source>
</evidence>
<evidence type="ECO:0000259" key="7">
    <source>
        <dbReference type="Pfam" id="PF02776"/>
    </source>
</evidence>
<dbReference type="GO" id="GO:0009099">
    <property type="term" value="P:L-valine biosynthetic process"/>
    <property type="evidence" value="ECO:0007669"/>
    <property type="project" value="TreeGrafter"/>
</dbReference>
<evidence type="ECO:0000256" key="4">
    <source>
        <dbReference type="RuleBase" id="RU362132"/>
    </source>
</evidence>
<dbReference type="GO" id="GO:0003984">
    <property type="term" value="F:acetolactate synthase activity"/>
    <property type="evidence" value="ECO:0007669"/>
    <property type="project" value="TreeGrafter"/>
</dbReference>